<feature type="transmembrane region" description="Helical" evidence="1">
    <location>
        <begin position="127"/>
        <end position="157"/>
    </location>
</feature>
<dbReference type="InParanoid" id="A8XUY8"/>
<dbReference type="STRING" id="6238.A8XUY8"/>
<feature type="transmembrane region" description="Helical" evidence="1">
    <location>
        <begin position="45"/>
        <end position="75"/>
    </location>
</feature>
<dbReference type="HOGENOM" id="CLU_594811_0_0_1"/>
<dbReference type="InterPro" id="IPR019430">
    <property type="entry name" value="7TM_GPCR_serpentine_rcpt_Srx"/>
</dbReference>
<keyword evidence="1" id="KW-0812">Transmembrane</keyword>
<feature type="transmembrane region" description="Helical" evidence="1">
    <location>
        <begin position="423"/>
        <end position="443"/>
    </location>
</feature>
<dbReference type="WormBase" id="CBG19158">
    <property type="protein sequence ID" value="CBP40724"/>
    <property type="gene ID" value="WBGene00038426"/>
</dbReference>
<keyword evidence="1" id="KW-0472">Membrane</keyword>
<evidence type="ECO:0000313" key="3">
    <source>
        <dbReference type="EMBL" id="CAP36455.2"/>
    </source>
</evidence>
<feature type="transmembrane region" description="Helical" evidence="1">
    <location>
        <begin position="218"/>
        <end position="238"/>
    </location>
</feature>
<reference evidence="3 4" key="1">
    <citation type="journal article" date="2003" name="PLoS Biol.">
        <title>The genome sequence of Caenorhabditis briggsae: a platform for comparative genomics.</title>
        <authorList>
            <person name="Stein L.D."/>
            <person name="Bao Z."/>
            <person name="Blasiar D."/>
            <person name="Blumenthal T."/>
            <person name="Brent M.R."/>
            <person name="Chen N."/>
            <person name="Chinwalla A."/>
            <person name="Clarke L."/>
            <person name="Clee C."/>
            <person name="Coghlan A."/>
            <person name="Coulson A."/>
            <person name="D'Eustachio P."/>
            <person name="Fitch D.H."/>
            <person name="Fulton L.A."/>
            <person name="Fulton R.E."/>
            <person name="Griffiths-Jones S."/>
            <person name="Harris T.W."/>
            <person name="Hillier L.W."/>
            <person name="Kamath R."/>
            <person name="Kuwabara P.E."/>
            <person name="Mardis E.R."/>
            <person name="Marra M.A."/>
            <person name="Miner T.L."/>
            <person name="Minx P."/>
            <person name="Mullikin J.C."/>
            <person name="Plumb R.W."/>
            <person name="Rogers J."/>
            <person name="Schein J.E."/>
            <person name="Sohrmann M."/>
            <person name="Spieth J."/>
            <person name="Stajich J.E."/>
            <person name="Wei C."/>
            <person name="Willey D."/>
            <person name="Wilson R.K."/>
            <person name="Durbin R."/>
            <person name="Waterston R.H."/>
        </authorList>
    </citation>
    <scope>NUCLEOTIDE SEQUENCE [LARGE SCALE GENOMIC DNA]</scope>
    <source>
        <strain evidence="3 4">AF16</strain>
    </source>
</reference>
<gene>
    <name evidence="3 5" type="ORF">CBG19158</name>
    <name evidence="3" type="ORF">CBG_19158</name>
</gene>
<sequence>MLEITFKLCLGILLGGISFYGLIANALVVVPVYRLAFVSKRSPIYVISLVNLFADVVNLIITTCYLAPLILTTAYTPTSTTNLKTSFIFGTGFMFCWYLGSITQIIMSVNRLVVICFKCPDLFSRKVLLVIFSFIFPLCTAMTYLAQFGFPCCALVYDSRILSISYLSTGAENFSNMFIDVPLNFTTSFTAFVCYSMITIKIWSSKKMVLPTAGNKEYAYATQFCLITVFYTISWILFRIFPLVLGNQRVEFYCFVMIAVSLNNSANAAVYICFNKEIHNNSFRCDVDLCVPWFVQMIYWPTVVNREIILPYADRYFPQYNLSHADGLLAGIPTIKDFASIYVILHLCGPIFPIYVAIFVLRHEVMNNLLRKTEMLSNDLKSYHSQILKCLTIQAAIPMIFVIGVISYLSAQLGIFTHPILEYSIFACTLPMPMFSPFTYLLYIRPYRMFCLRSHSSCLL</sequence>
<feature type="transmembrane region" description="Helical" evidence="1">
    <location>
        <begin position="339"/>
        <end position="361"/>
    </location>
</feature>
<dbReference type="GeneID" id="8579441"/>
<dbReference type="InterPro" id="IPR019421">
    <property type="entry name" value="7TM_GPCR_serpentine_rcpt_Srd"/>
</dbReference>
<dbReference type="CDD" id="cd00637">
    <property type="entry name" value="7tm_classA_rhodopsin-like"/>
    <property type="match status" value="1"/>
</dbReference>
<feature type="transmembrane region" description="Helical" evidence="1">
    <location>
        <begin position="12"/>
        <end position="33"/>
    </location>
</feature>
<proteinExistence type="predicted"/>
<feature type="transmembrane region" description="Helical" evidence="1">
    <location>
        <begin position="177"/>
        <end position="198"/>
    </location>
</feature>
<evidence type="ECO:0000256" key="1">
    <source>
        <dbReference type="SAM" id="Phobius"/>
    </source>
</evidence>
<dbReference type="PANTHER" id="PTHR22718:SF11">
    <property type="entry name" value="7TM GPCR SERPENTINE RECEPTOR CLASS X (SRX) DOMAIN-CONTAINING PROTEIN"/>
    <property type="match status" value="1"/>
</dbReference>
<dbReference type="EMBL" id="HE601047">
    <property type="protein sequence ID" value="CAP36455.2"/>
    <property type="molecule type" value="Genomic_DNA"/>
</dbReference>
<dbReference type="Gene3D" id="1.20.1070.10">
    <property type="entry name" value="Rhodopsin 7-helix transmembrane proteins"/>
    <property type="match status" value="1"/>
</dbReference>
<reference evidence="3 4" key="2">
    <citation type="journal article" date="2011" name="PLoS Genet.">
        <title>Caenorhabditis briggsae recombinant inbred line genotypes reveal inter-strain incompatibility and the evolution of recombination.</title>
        <authorList>
            <person name="Ross J.A."/>
            <person name="Koboldt D.C."/>
            <person name="Staisch J.E."/>
            <person name="Chamberlin H.M."/>
            <person name="Gupta B.P."/>
            <person name="Miller R.D."/>
            <person name="Baird S.E."/>
            <person name="Haag E.S."/>
        </authorList>
    </citation>
    <scope>NUCLEOTIDE SEQUENCE [LARGE SCALE GENOMIC DNA]</scope>
    <source>
        <strain evidence="3 4">AF16</strain>
    </source>
</reference>
<accession>A8XUY8</accession>
<dbReference type="Proteomes" id="UP000008549">
    <property type="component" value="Unassembled WGS sequence"/>
</dbReference>
<dbReference type="AlphaFoldDB" id="A8XUY8"/>
<evidence type="ECO:0000313" key="4">
    <source>
        <dbReference type="Proteomes" id="UP000008549"/>
    </source>
</evidence>
<evidence type="ECO:0000259" key="2">
    <source>
        <dbReference type="Pfam" id="PF10328"/>
    </source>
</evidence>
<evidence type="ECO:0000313" key="5">
    <source>
        <dbReference type="WormBase" id="CBG19158"/>
    </source>
</evidence>
<dbReference type="CTD" id="8579441"/>
<name>A8XUY8_CAEBR</name>
<feature type="transmembrane region" description="Helical" evidence="1">
    <location>
        <begin position="391"/>
        <end position="411"/>
    </location>
</feature>
<keyword evidence="1" id="KW-1133">Transmembrane helix</keyword>
<organism evidence="3 4">
    <name type="scientific">Caenorhabditis briggsae</name>
    <dbReference type="NCBI Taxonomy" id="6238"/>
    <lineage>
        <taxon>Eukaryota</taxon>
        <taxon>Metazoa</taxon>
        <taxon>Ecdysozoa</taxon>
        <taxon>Nematoda</taxon>
        <taxon>Chromadorea</taxon>
        <taxon>Rhabditida</taxon>
        <taxon>Rhabditina</taxon>
        <taxon>Rhabditomorpha</taxon>
        <taxon>Rhabditoidea</taxon>
        <taxon>Rhabditidae</taxon>
        <taxon>Peloderinae</taxon>
        <taxon>Caenorhabditis</taxon>
    </lineage>
</organism>
<dbReference type="SUPFAM" id="SSF81321">
    <property type="entry name" value="Family A G protein-coupled receptor-like"/>
    <property type="match status" value="1"/>
</dbReference>
<feature type="domain" description="7TM GPCR serpentine receptor class x (Srx)" evidence="2">
    <location>
        <begin position="17"/>
        <end position="275"/>
    </location>
</feature>
<dbReference type="Pfam" id="PF10317">
    <property type="entry name" value="7TM_GPCR_Srd"/>
    <property type="match status" value="1"/>
</dbReference>
<dbReference type="eggNOG" id="ENOG502TIEV">
    <property type="taxonomic scope" value="Eukaryota"/>
</dbReference>
<dbReference type="RefSeq" id="XP_045096703.1">
    <property type="nucleotide sequence ID" value="XM_045237935.1"/>
</dbReference>
<dbReference type="PANTHER" id="PTHR22718">
    <property type="entry name" value="SERPENTINE RECEPTOR, CLASS X"/>
    <property type="match status" value="1"/>
</dbReference>
<keyword evidence="4" id="KW-1185">Reference proteome</keyword>
<protein>
    <submittedName>
        <fullName evidence="3">Protein CBG19158</fullName>
    </submittedName>
</protein>
<feature type="transmembrane region" description="Helical" evidence="1">
    <location>
        <begin position="87"/>
        <end position="106"/>
    </location>
</feature>
<dbReference type="Pfam" id="PF10328">
    <property type="entry name" value="7TM_GPCR_Srx"/>
    <property type="match status" value="1"/>
</dbReference>
<dbReference type="KEGG" id="cbr:CBG_19158"/>